<protein>
    <submittedName>
        <fullName evidence="7">Pikachurin</fullName>
    </submittedName>
</protein>
<dbReference type="PANTHER" id="PTHR15036:SF85">
    <property type="entry name" value="SP2353, ISOFORM A"/>
    <property type="match status" value="1"/>
</dbReference>
<reference evidence="8" key="3">
    <citation type="submission" date="2022-06" db="UniProtKB">
        <authorList>
            <consortium name="EnsemblMetazoa"/>
        </authorList>
    </citation>
    <scope>IDENTIFICATION</scope>
</reference>
<dbReference type="CDD" id="cd00110">
    <property type="entry name" value="LamG"/>
    <property type="match status" value="3"/>
</dbReference>
<dbReference type="SUPFAM" id="SSF57196">
    <property type="entry name" value="EGF/Laminin"/>
    <property type="match status" value="1"/>
</dbReference>
<sequence>MSSRMFSQQSSIGLNHLHLRLHRHCRSIDHLTQSILSMFKILFLSKITKRSFQKNPIQIAHPTTSIYSFLRMKKLNLTLLTLWFILLRNQIRSEQISLFEAAFQGECRKTSPCQQLCFDLHDGTFECACNQGYRLDLNGYSCIDEEIHQIDNDHRYHQFDPSSSSSSSSSLGTIFDKNRNRSKIFSSNQNNYFNRDDNKLGANKFYMQSIVSSSLSSSSSSSSKKTRSEFLRNKTFSSQSQSKESFIHLRKTIEENRIESNQNSAESATLPLQYSCNDVECEAGGVCVDEIKQSDREYRIRCKCPLGRGGQFCEKIIEVKQPRFKSSSYLALPTLRNAFRSLRIYIEFKPNSYNGLLLYSGQEPNLDGDFIAIILREGFVEFRMDCGMGEGIIRSDLPINLNAWNTIDIYRDGRNAWMQLNQGRQIFGHSKGLFSRITFRLETFLGGSPNISQISDRIEVNNGFEGCVRNLKINDRLYDLYNDTIDGIDIEQCRSDICKQITCLNGGYCSVIDTDQNRKQCICPLGFSGEFCEKQIELSIPQFNGSSHLQFIGLGEQETLQSELLMIIKPNHTDGLFLYNGQKMDRTGDFISLNLIDGFVEFRFDLGSGAAVIRSPERIAMNEWHTIHASRTGRQGWLRVDDQPIAMGLSLGGFQQLSLPLNLYIGGVPNLQHIHHNVQANENYHGCIQRLIINNHHLSLLKDVLSGTNIDNCQHRCQTKPCQNNGYCEPFHHQYHCRCVSNSYFGKHCEKESEPEPNPMFYGNSFLKYTGQYILDQLSGPNTIIHLNLRAFSSSGLILWFGRSSNKIGDYLSIGLNDGTINVDINLGDGNSRFILNETRIDNGQWHQLDLIRFKRKIFIQLDRLDRLSSSLTNQENSNRASIKGLIGGRSTQLNVQSALYLGGVEDTVMMTNDHYQKGFIGCISNLTLNLNNRIDLMADSDRGINIRACI</sequence>
<feature type="domain" description="Laminin G" evidence="5">
    <location>
        <begin position="756"/>
        <end position="950"/>
    </location>
</feature>
<keyword evidence="2" id="KW-0245">EGF-like domain</keyword>
<feature type="domain" description="EGF-like" evidence="6">
    <location>
        <begin position="272"/>
        <end position="314"/>
    </location>
</feature>
<dbReference type="OrthoDB" id="6515763at2759"/>
<evidence type="ECO:0000256" key="3">
    <source>
        <dbReference type="PROSITE-ProRule" id="PRU00122"/>
    </source>
</evidence>
<reference evidence="9" key="1">
    <citation type="journal article" date="2020" name="PLoS Negl. Trop. Dis.">
        <title>High-quality nuclear genome for Sarcoptes scabiei-A critical resource for a neglected parasite.</title>
        <authorList>
            <person name="Korhonen P.K."/>
            <person name="Gasser R.B."/>
            <person name="Ma G."/>
            <person name="Wang T."/>
            <person name="Stroehlein A.J."/>
            <person name="Young N.D."/>
            <person name="Ang C.S."/>
            <person name="Fernando D.D."/>
            <person name="Lu H.C."/>
            <person name="Taylor S."/>
            <person name="Reynolds S.L."/>
            <person name="Mofiz E."/>
            <person name="Najaraj S.H."/>
            <person name="Gowda H."/>
            <person name="Madugundu A."/>
            <person name="Renuse S."/>
            <person name="Holt D."/>
            <person name="Pandey A."/>
            <person name="Papenfuss A.T."/>
            <person name="Fischer K."/>
        </authorList>
    </citation>
    <scope>NUCLEOTIDE SEQUENCE [LARGE SCALE GENOMIC DNA]</scope>
</reference>
<dbReference type="PROSITE" id="PS01186">
    <property type="entry name" value="EGF_2"/>
    <property type="match status" value="1"/>
</dbReference>
<dbReference type="AlphaFoldDB" id="A0A834VBK3"/>
<evidence type="ECO:0000256" key="1">
    <source>
        <dbReference type="ARBA" id="ARBA00023157"/>
    </source>
</evidence>
<evidence type="ECO:0000313" key="7">
    <source>
        <dbReference type="EMBL" id="KAF7491472.1"/>
    </source>
</evidence>
<dbReference type="InterPro" id="IPR050372">
    <property type="entry name" value="Neurexin-related_CASP"/>
</dbReference>
<feature type="region of interest" description="Disordered" evidence="4">
    <location>
        <begin position="215"/>
        <end position="236"/>
    </location>
</feature>
<dbReference type="GO" id="GO:0016020">
    <property type="term" value="C:membrane"/>
    <property type="evidence" value="ECO:0007669"/>
    <property type="project" value="UniProtKB-SubCell"/>
</dbReference>
<dbReference type="Gene3D" id="2.10.25.10">
    <property type="entry name" value="Laminin"/>
    <property type="match status" value="4"/>
</dbReference>
<dbReference type="EnsemblMetazoa" id="SSS_7810s_mrna">
    <property type="protein sequence ID" value="KAF7491472.1"/>
    <property type="gene ID" value="SSS_7810"/>
</dbReference>
<dbReference type="PROSITE" id="PS50026">
    <property type="entry name" value="EGF_3"/>
    <property type="match status" value="3"/>
</dbReference>
<name>A0A834VBK3_SARSC</name>
<organism evidence="7">
    <name type="scientific">Sarcoptes scabiei</name>
    <name type="common">Itch mite</name>
    <name type="synonym">Acarus scabiei</name>
    <dbReference type="NCBI Taxonomy" id="52283"/>
    <lineage>
        <taxon>Eukaryota</taxon>
        <taxon>Metazoa</taxon>
        <taxon>Ecdysozoa</taxon>
        <taxon>Arthropoda</taxon>
        <taxon>Chelicerata</taxon>
        <taxon>Arachnida</taxon>
        <taxon>Acari</taxon>
        <taxon>Acariformes</taxon>
        <taxon>Sarcoptiformes</taxon>
        <taxon>Astigmata</taxon>
        <taxon>Psoroptidia</taxon>
        <taxon>Sarcoptoidea</taxon>
        <taxon>Sarcoptidae</taxon>
        <taxon>Sarcoptinae</taxon>
        <taxon>Sarcoptes</taxon>
    </lineage>
</organism>
<comment type="caution">
    <text evidence="2">Lacks conserved residue(s) required for the propagation of feature annotation.</text>
</comment>
<feature type="domain" description="EGF-like" evidence="6">
    <location>
        <begin position="714"/>
        <end position="750"/>
    </location>
</feature>
<dbReference type="InterPro" id="IPR001791">
    <property type="entry name" value="Laminin_G"/>
</dbReference>
<proteinExistence type="predicted"/>
<dbReference type="SMART" id="SM00282">
    <property type="entry name" value="LamG"/>
    <property type="match status" value="3"/>
</dbReference>
<feature type="disulfide bond" evidence="3">
    <location>
        <begin position="923"/>
        <end position="950"/>
    </location>
</feature>
<dbReference type="PROSITE" id="PS00022">
    <property type="entry name" value="EGF_1"/>
    <property type="match status" value="2"/>
</dbReference>
<accession>A0A834VBK3</accession>
<dbReference type="InterPro" id="IPR000742">
    <property type="entry name" value="EGF"/>
</dbReference>
<dbReference type="GO" id="GO:0048513">
    <property type="term" value="P:animal organ development"/>
    <property type="evidence" value="ECO:0007669"/>
    <property type="project" value="UniProtKB-ARBA"/>
</dbReference>
<evidence type="ECO:0000313" key="9">
    <source>
        <dbReference type="Proteomes" id="UP000070412"/>
    </source>
</evidence>
<dbReference type="PROSITE" id="PS50025">
    <property type="entry name" value="LAM_G_DOMAIN"/>
    <property type="match status" value="3"/>
</dbReference>
<evidence type="ECO:0000313" key="8">
    <source>
        <dbReference type="EnsemblMetazoa" id="KAF7491472.1"/>
    </source>
</evidence>
<feature type="disulfide bond" evidence="2">
    <location>
        <begin position="523"/>
        <end position="532"/>
    </location>
</feature>
<dbReference type="InterPro" id="IPR013320">
    <property type="entry name" value="ConA-like_dom_sf"/>
</dbReference>
<keyword evidence="9" id="KW-1185">Reference proteome</keyword>
<dbReference type="Gene3D" id="2.60.120.200">
    <property type="match status" value="3"/>
</dbReference>
<feature type="domain" description="Laminin G" evidence="5">
    <location>
        <begin position="319"/>
        <end position="498"/>
    </location>
</feature>
<dbReference type="Pfam" id="PF00054">
    <property type="entry name" value="Laminin_G_1"/>
    <property type="match status" value="3"/>
</dbReference>
<evidence type="ECO:0000259" key="5">
    <source>
        <dbReference type="PROSITE" id="PS50025"/>
    </source>
</evidence>
<feature type="disulfide bond" evidence="2">
    <location>
        <begin position="304"/>
        <end position="313"/>
    </location>
</feature>
<dbReference type="SUPFAM" id="SSF49899">
    <property type="entry name" value="Concanavalin A-like lectins/glucanases"/>
    <property type="match status" value="3"/>
</dbReference>
<dbReference type="PANTHER" id="PTHR15036">
    <property type="entry name" value="PIKACHURIN-LIKE PROTEIN"/>
    <property type="match status" value="1"/>
</dbReference>
<dbReference type="SMART" id="SM00181">
    <property type="entry name" value="EGF"/>
    <property type="match status" value="4"/>
</dbReference>
<dbReference type="Proteomes" id="UP000070412">
    <property type="component" value="Unassembled WGS sequence"/>
</dbReference>
<gene>
    <name evidence="7" type="ORF">SSS_7810</name>
</gene>
<dbReference type="EMBL" id="WVUK01000059">
    <property type="protein sequence ID" value="KAF7491472.1"/>
    <property type="molecule type" value="Genomic_DNA"/>
</dbReference>
<dbReference type="SMART" id="SM00179">
    <property type="entry name" value="EGF_CA"/>
    <property type="match status" value="3"/>
</dbReference>
<evidence type="ECO:0000256" key="4">
    <source>
        <dbReference type="SAM" id="MobiDB-lite"/>
    </source>
</evidence>
<dbReference type="InterPro" id="IPR001881">
    <property type="entry name" value="EGF-like_Ca-bd_dom"/>
</dbReference>
<evidence type="ECO:0000259" key="6">
    <source>
        <dbReference type="PROSITE" id="PS50026"/>
    </source>
</evidence>
<dbReference type="CDD" id="cd00054">
    <property type="entry name" value="EGF_CA"/>
    <property type="match status" value="1"/>
</dbReference>
<dbReference type="GO" id="GO:0005509">
    <property type="term" value="F:calcium ion binding"/>
    <property type="evidence" value="ECO:0007669"/>
    <property type="project" value="InterPro"/>
</dbReference>
<keyword evidence="1 2" id="KW-1015">Disulfide bond</keyword>
<evidence type="ECO:0000256" key="2">
    <source>
        <dbReference type="PROSITE-ProRule" id="PRU00076"/>
    </source>
</evidence>
<reference evidence="7" key="2">
    <citation type="submission" date="2020-01" db="EMBL/GenBank/DDBJ databases">
        <authorList>
            <person name="Korhonen P.K.K."/>
            <person name="Guangxu M.G."/>
            <person name="Wang T.W."/>
            <person name="Stroehlein A.J.S."/>
            <person name="Young N.D."/>
            <person name="Ang C.-S.A."/>
            <person name="Fernando D.W.F."/>
            <person name="Lu H.L."/>
            <person name="Taylor S.T."/>
            <person name="Ehtesham M.E.M."/>
            <person name="Najaraj S.H.N."/>
            <person name="Harsha G.H.G."/>
            <person name="Madugundu A.M."/>
            <person name="Renuse S.R."/>
            <person name="Holt D.H."/>
            <person name="Pandey A.P."/>
            <person name="Papenfuss A.P."/>
            <person name="Gasser R.B.G."/>
            <person name="Fischer K.F."/>
        </authorList>
    </citation>
    <scope>NUCLEOTIDE SEQUENCE</scope>
    <source>
        <strain evidence="7">SSS_KF_BRIS2020</strain>
    </source>
</reference>
<feature type="domain" description="EGF-like" evidence="6">
    <location>
        <begin position="494"/>
        <end position="533"/>
    </location>
</feature>
<feature type="domain" description="Laminin G" evidence="5">
    <location>
        <begin position="538"/>
        <end position="717"/>
    </location>
</feature>